<name>A0A7X6RLI9_9NOCA</name>
<keyword evidence="2" id="KW-1185">Reference proteome</keyword>
<organism evidence="1 2">
    <name type="scientific">Nocardia veterana</name>
    <dbReference type="NCBI Taxonomy" id="132249"/>
    <lineage>
        <taxon>Bacteria</taxon>
        <taxon>Bacillati</taxon>
        <taxon>Actinomycetota</taxon>
        <taxon>Actinomycetes</taxon>
        <taxon>Mycobacteriales</taxon>
        <taxon>Nocardiaceae</taxon>
        <taxon>Nocardia</taxon>
    </lineage>
</organism>
<comment type="caution">
    <text evidence="1">The sequence shown here is derived from an EMBL/GenBank/DDBJ whole genome shotgun (WGS) entry which is preliminary data.</text>
</comment>
<sequence length="118" mass="12935">MHELAITQDGTFLRLAGDQARSVKDGSYAWVGEMRLWDNEALIGWYTASDGAVRSKGSLYFALHPHGQAMAGSWVGLSYAGLVIRGWGAITRERAETEELIDMLCASDGNLKSWPTKS</sequence>
<evidence type="ECO:0000313" key="2">
    <source>
        <dbReference type="Proteomes" id="UP000523447"/>
    </source>
</evidence>
<dbReference type="AlphaFoldDB" id="A0A7X6RLI9"/>
<reference evidence="1 2" key="1">
    <citation type="submission" date="2020-04" db="EMBL/GenBank/DDBJ databases">
        <title>MicrobeNet Type strains.</title>
        <authorList>
            <person name="Nicholson A.C."/>
        </authorList>
    </citation>
    <scope>NUCLEOTIDE SEQUENCE [LARGE SCALE GENOMIC DNA]</scope>
    <source>
        <strain evidence="1 2">DSM 44445</strain>
    </source>
</reference>
<accession>A0A7X6RLI9</accession>
<dbReference type="EMBL" id="JAAXPE010000061">
    <property type="protein sequence ID" value="NKY89779.1"/>
    <property type="molecule type" value="Genomic_DNA"/>
</dbReference>
<evidence type="ECO:0000313" key="1">
    <source>
        <dbReference type="EMBL" id="NKY89779.1"/>
    </source>
</evidence>
<dbReference type="Proteomes" id="UP000523447">
    <property type="component" value="Unassembled WGS sequence"/>
</dbReference>
<gene>
    <name evidence="1" type="ORF">HGA07_29860</name>
</gene>
<dbReference type="RefSeq" id="WP_051032152.1">
    <property type="nucleotide sequence ID" value="NZ_CAWPHS010000058.1"/>
</dbReference>
<proteinExistence type="predicted"/>
<protein>
    <submittedName>
        <fullName evidence="1">Uncharacterized protein</fullName>
    </submittedName>
</protein>